<dbReference type="Gene3D" id="3.30.56.10">
    <property type="match status" value="2"/>
</dbReference>
<dbReference type="InterPro" id="IPR005121">
    <property type="entry name" value="Fdx_antiC-bd"/>
</dbReference>
<comment type="similarity">
    <text evidence="2 15">Belongs to the phenylalanyl-tRNA synthetase beta subunit family. Type 1 subfamily.</text>
</comment>
<evidence type="ECO:0000256" key="8">
    <source>
        <dbReference type="ARBA" id="ARBA00022741"/>
    </source>
</evidence>
<dbReference type="InterPro" id="IPR033714">
    <property type="entry name" value="tRNA_bind_bactPheRS"/>
</dbReference>
<dbReference type="GO" id="GO:0000049">
    <property type="term" value="F:tRNA binding"/>
    <property type="evidence" value="ECO:0007669"/>
    <property type="project" value="UniProtKB-UniRule"/>
</dbReference>
<dbReference type="HAMAP" id="MF_00283">
    <property type="entry name" value="Phe_tRNA_synth_beta1"/>
    <property type="match status" value="1"/>
</dbReference>
<evidence type="ECO:0000313" key="20">
    <source>
        <dbReference type="EMBL" id="KKT70211.1"/>
    </source>
</evidence>
<dbReference type="AlphaFoldDB" id="A0A0G1JF13"/>
<evidence type="ECO:0000256" key="5">
    <source>
        <dbReference type="ARBA" id="ARBA00022555"/>
    </source>
</evidence>
<dbReference type="SMART" id="SM00896">
    <property type="entry name" value="FDX-ACB"/>
    <property type="match status" value="1"/>
</dbReference>
<dbReference type="InterPro" id="IPR045060">
    <property type="entry name" value="Phe-tRNA-ligase_IIc_bsu"/>
</dbReference>
<dbReference type="PATRIC" id="fig|1619000.3.peg.582"/>
<dbReference type="InterPro" id="IPR005146">
    <property type="entry name" value="B3/B4_tRNA-bd"/>
</dbReference>
<dbReference type="Pfam" id="PF03483">
    <property type="entry name" value="B3_4"/>
    <property type="match status" value="1"/>
</dbReference>
<evidence type="ECO:0000256" key="15">
    <source>
        <dbReference type="HAMAP-Rule" id="MF_00283"/>
    </source>
</evidence>
<comment type="caution">
    <text evidence="20">The sequence shown here is derived from an EMBL/GenBank/DDBJ whole genome shotgun (WGS) entry which is preliminary data.</text>
</comment>
<dbReference type="Pfam" id="PF03147">
    <property type="entry name" value="FDX-ACB"/>
    <property type="match status" value="1"/>
</dbReference>
<dbReference type="CDD" id="cd02796">
    <property type="entry name" value="tRNA_bind_bactPheRS"/>
    <property type="match status" value="1"/>
</dbReference>
<dbReference type="CDD" id="cd00769">
    <property type="entry name" value="PheRS_beta_core"/>
    <property type="match status" value="1"/>
</dbReference>
<dbReference type="GO" id="GO:0009328">
    <property type="term" value="C:phenylalanine-tRNA ligase complex"/>
    <property type="evidence" value="ECO:0007669"/>
    <property type="project" value="TreeGrafter"/>
</dbReference>
<evidence type="ECO:0000256" key="4">
    <source>
        <dbReference type="ARBA" id="ARBA00022490"/>
    </source>
</evidence>
<proteinExistence type="inferred from homology"/>
<reference evidence="20 21" key="1">
    <citation type="journal article" date="2015" name="Nature">
        <title>rRNA introns, odd ribosomes, and small enigmatic genomes across a large radiation of phyla.</title>
        <authorList>
            <person name="Brown C.T."/>
            <person name="Hug L.A."/>
            <person name="Thomas B.C."/>
            <person name="Sharon I."/>
            <person name="Castelle C.J."/>
            <person name="Singh A."/>
            <person name="Wilkins M.J."/>
            <person name="Williams K.H."/>
            <person name="Banfield J.F."/>
        </authorList>
    </citation>
    <scope>NUCLEOTIDE SEQUENCE [LARGE SCALE GENOMIC DNA]</scope>
</reference>
<dbReference type="GO" id="GO:0000287">
    <property type="term" value="F:magnesium ion binding"/>
    <property type="evidence" value="ECO:0007669"/>
    <property type="project" value="UniProtKB-UniRule"/>
</dbReference>
<dbReference type="Gene3D" id="3.30.930.10">
    <property type="entry name" value="Bira Bifunctional Protein, Domain 2"/>
    <property type="match status" value="1"/>
</dbReference>
<dbReference type="PROSITE" id="PS50886">
    <property type="entry name" value="TRBD"/>
    <property type="match status" value="1"/>
</dbReference>
<keyword evidence="11 16" id="KW-0694">RNA-binding</keyword>
<dbReference type="SMART" id="SM00873">
    <property type="entry name" value="B3_4"/>
    <property type="match status" value="1"/>
</dbReference>
<evidence type="ECO:0000256" key="13">
    <source>
        <dbReference type="ARBA" id="ARBA00023146"/>
    </source>
</evidence>
<dbReference type="GO" id="GO:0006432">
    <property type="term" value="P:phenylalanyl-tRNA aminoacylation"/>
    <property type="evidence" value="ECO:0007669"/>
    <property type="project" value="UniProtKB-UniRule"/>
</dbReference>
<dbReference type="SUPFAM" id="SSF56037">
    <property type="entry name" value="PheT/TilS domain"/>
    <property type="match status" value="1"/>
</dbReference>
<feature type="domain" description="B5" evidence="19">
    <location>
        <begin position="423"/>
        <end position="500"/>
    </location>
</feature>
<evidence type="ECO:0000259" key="18">
    <source>
        <dbReference type="PROSITE" id="PS51447"/>
    </source>
</evidence>
<evidence type="ECO:0000259" key="17">
    <source>
        <dbReference type="PROSITE" id="PS50886"/>
    </source>
</evidence>
<dbReference type="InterPro" id="IPR009061">
    <property type="entry name" value="DNA-bd_dom_put_sf"/>
</dbReference>
<keyword evidence="13 15" id="KW-0030">Aminoacyl-tRNA synthetase</keyword>
<keyword evidence="6 15" id="KW-0436">Ligase</keyword>
<dbReference type="EC" id="6.1.1.20" evidence="15"/>
<dbReference type="InterPro" id="IPR020825">
    <property type="entry name" value="Phe-tRNA_synthase-like_B3/B4"/>
</dbReference>
<comment type="subunit">
    <text evidence="3 15">Tetramer of two alpha and two beta subunits.</text>
</comment>
<dbReference type="InterPro" id="IPR012340">
    <property type="entry name" value="NA-bd_OB-fold"/>
</dbReference>
<comment type="catalytic activity">
    <reaction evidence="14 15">
        <text>tRNA(Phe) + L-phenylalanine + ATP = L-phenylalanyl-tRNA(Phe) + AMP + diphosphate + H(+)</text>
        <dbReference type="Rhea" id="RHEA:19413"/>
        <dbReference type="Rhea" id="RHEA-COMP:9668"/>
        <dbReference type="Rhea" id="RHEA-COMP:9699"/>
        <dbReference type="ChEBI" id="CHEBI:15378"/>
        <dbReference type="ChEBI" id="CHEBI:30616"/>
        <dbReference type="ChEBI" id="CHEBI:33019"/>
        <dbReference type="ChEBI" id="CHEBI:58095"/>
        <dbReference type="ChEBI" id="CHEBI:78442"/>
        <dbReference type="ChEBI" id="CHEBI:78531"/>
        <dbReference type="ChEBI" id="CHEBI:456215"/>
        <dbReference type="EC" id="6.1.1.20"/>
    </reaction>
</comment>
<dbReference type="Pfam" id="PF03484">
    <property type="entry name" value="B5"/>
    <property type="match status" value="1"/>
</dbReference>
<dbReference type="GO" id="GO:0004826">
    <property type="term" value="F:phenylalanine-tRNA ligase activity"/>
    <property type="evidence" value="ECO:0007669"/>
    <property type="project" value="UniProtKB-UniRule"/>
</dbReference>
<evidence type="ECO:0000256" key="11">
    <source>
        <dbReference type="ARBA" id="ARBA00022884"/>
    </source>
</evidence>
<dbReference type="Gene3D" id="3.50.40.10">
    <property type="entry name" value="Phenylalanyl-trna Synthetase, Chain B, domain 3"/>
    <property type="match status" value="1"/>
</dbReference>
<dbReference type="InterPro" id="IPR002547">
    <property type="entry name" value="tRNA-bd_dom"/>
</dbReference>
<dbReference type="PANTHER" id="PTHR10947">
    <property type="entry name" value="PHENYLALANYL-TRNA SYNTHETASE BETA CHAIN AND LEUCINE-RICH REPEAT-CONTAINING PROTEIN 47"/>
    <property type="match status" value="1"/>
</dbReference>
<dbReference type="Pfam" id="PF17759">
    <property type="entry name" value="tRNA_synthFbeta"/>
    <property type="match status" value="1"/>
</dbReference>
<evidence type="ECO:0000256" key="3">
    <source>
        <dbReference type="ARBA" id="ARBA00011209"/>
    </source>
</evidence>
<feature type="binding site" evidence="15">
    <location>
        <position position="488"/>
    </location>
    <ligand>
        <name>Mg(2+)</name>
        <dbReference type="ChEBI" id="CHEBI:18420"/>
        <note>shared with alpha subunit</note>
    </ligand>
</feature>
<keyword evidence="8 15" id="KW-0547">Nucleotide-binding</keyword>
<evidence type="ECO:0000256" key="2">
    <source>
        <dbReference type="ARBA" id="ARBA00008653"/>
    </source>
</evidence>
<dbReference type="GO" id="GO:0005524">
    <property type="term" value="F:ATP binding"/>
    <property type="evidence" value="ECO:0007669"/>
    <property type="project" value="UniProtKB-UniRule"/>
</dbReference>
<evidence type="ECO:0000259" key="19">
    <source>
        <dbReference type="PROSITE" id="PS51483"/>
    </source>
</evidence>
<evidence type="ECO:0000256" key="16">
    <source>
        <dbReference type="PROSITE-ProRule" id="PRU00209"/>
    </source>
</evidence>
<evidence type="ECO:0000256" key="12">
    <source>
        <dbReference type="ARBA" id="ARBA00022917"/>
    </source>
</evidence>
<feature type="binding site" evidence="15">
    <location>
        <position position="484"/>
    </location>
    <ligand>
        <name>Mg(2+)</name>
        <dbReference type="ChEBI" id="CHEBI:18420"/>
        <note>shared with alpha subunit</note>
    </ligand>
</feature>
<evidence type="ECO:0000256" key="1">
    <source>
        <dbReference type="ARBA" id="ARBA00004496"/>
    </source>
</evidence>
<protein>
    <recommendedName>
        <fullName evidence="15">Phenylalanine--tRNA ligase beta subunit</fullName>
        <ecNumber evidence="15">6.1.1.20</ecNumber>
    </recommendedName>
    <alternativeName>
        <fullName evidence="15">Phenylalanyl-tRNA synthetase beta subunit</fullName>
        <shortName evidence="15">PheRS</shortName>
    </alternativeName>
</protein>
<evidence type="ECO:0000313" key="21">
    <source>
        <dbReference type="Proteomes" id="UP000034154"/>
    </source>
</evidence>
<keyword evidence="4 15" id="KW-0963">Cytoplasm</keyword>
<dbReference type="InterPro" id="IPR041616">
    <property type="entry name" value="PheRS_beta_core"/>
</dbReference>
<feature type="binding site" evidence="15">
    <location>
        <position position="478"/>
    </location>
    <ligand>
        <name>Mg(2+)</name>
        <dbReference type="ChEBI" id="CHEBI:18420"/>
        <note>shared with alpha subunit</note>
    </ligand>
</feature>
<dbReference type="InterPro" id="IPR036690">
    <property type="entry name" value="Fdx_antiC-bd_sf"/>
</dbReference>
<sequence>MLLSKNWLKDFVDFPDGLSDQDLAEHISDCTVEVEHIDSQAAPLEKIVVGKILKIEAHPNADKLRVCSVDVGIQNFEPVQIVCGGSNLSDNMKVAVATVGAKVKWHGEGEPVEIQPTKLRGVESFGMICSANEIGLATGQEGEREIVDLSYLEVEPGTSLAAALGLNDTIIDVDNKSLTNRPDLFSHHGMGREIAALLNVKFKELEPAVIKEGKGYDLDIKVIDPDLCPRYLGVVIDGVKIEPSPEWLQKRLLAVGMRPINNIVDITNYVMLEVGQSLHAFDVNKLENASGTEKQIEVIIKRATDGEKFTTLDGEEHELDGNDLMICDGRKSITLAGIMGGQNSEIDDNTTAVFLESANFNPSGIRKTSQKLGLRSEASLRYEKSLDPNFAEAAICRTVELFLEIVPGTKVVSELVDISNFELPQGPIVLSLDYLNQKLGLEIPEKDAVGILERLGFEIKKKARELSVTIPTWRATKDISIAEDLIEEIARVYGYRRIPCDLPELNIAPPEQDPVRSLERQVRHLMAGRFKATETYNYSFVSPVTLTRLQEDLSQYIELANPISKERPYLRRCLAPNLLENVEKNQRFVDTVSLFEIGCRYIPEDAGEVMGEGDGVLPLQDHYLGIAYSAKGEAVPFKEVKRMTLGVLTELGFSAEFVVREGESWLHPVRSANIVVRGEKVGYLAEVEPNIGQGFGLENRVAVAELNLSRLAVFGKTEIKYLSVPEFPEVKRDLAFVVAKETIFAKLEKALRKNSKLLNEVELFDVYQGKGIDPDKKSVAVHLVFRSSEKTLSSEEVDNEVSDLRSVLSNEFNAIIR</sequence>
<evidence type="ECO:0000256" key="9">
    <source>
        <dbReference type="ARBA" id="ARBA00022840"/>
    </source>
</evidence>
<dbReference type="NCBIfam" id="TIGR00472">
    <property type="entry name" value="pheT_bact"/>
    <property type="match status" value="1"/>
</dbReference>
<dbReference type="FunFam" id="3.30.70.380:FF:000001">
    <property type="entry name" value="Phenylalanine--tRNA ligase beta subunit"/>
    <property type="match status" value="1"/>
</dbReference>
<feature type="domain" description="FDX-ACB" evidence="18">
    <location>
        <begin position="725"/>
        <end position="817"/>
    </location>
</feature>
<dbReference type="SMART" id="SM00874">
    <property type="entry name" value="B5"/>
    <property type="match status" value="1"/>
</dbReference>
<organism evidence="20 21">
    <name type="scientific">Candidatus Uhrbacteria bacterium GW2011_GWF2_44_350</name>
    <dbReference type="NCBI Taxonomy" id="1619000"/>
    <lineage>
        <taxon>Bacteria</taxon>
        <taxon>Candidatus Uhriibacteriota</taxon>
    </lineage>
</organism>
<dbReference type="PANTHER" id="PTHR10947:SF0">
    <property type="entry name" value="PHENYLALANINE--TRNA LIGASE BETA SUBUNIT"/>
    <property type="match status" value="1"/>
</dbReference>
<keyword evidence="9 15" id="KW-0067">ATP-binding</keyword>
<dbReference type="Gene3D" id="2.40.50.140">
    <property type="entry name" value="Nucleic acid-binding proteins"/>
    <property type="match status" value="1"/>
</dbReference>
<dbReference type="InterPro" id="IPR005147">
    <property type="entry name" value="tRNA_synthase_B5-dom"/>
</dbReference>
<gene>
    <name evidence="15" type="primary">pheT</name>
    <name evidence="20" type="ORF">UW63_C0033G0006</name>
</gene>
<dbReference type="SUPFAM" id="SSF50249">
    <property type="entry name" value="Nucleic acid-binding proteins"/>
    <property type="match status" value="1"/>
</dbReference>
<dbReference type="Gene3D" id="3.30.70.380">
    <property type="entry name" value="Ferrodoxin-fold anticodon-binding domain"/>
    <property type="match status" value="1"/>
</dbReference>
<feature type="binding site" evidence="15">
    <location>
        <position position="487"/>
    </location>
    <ligand>
        <name>Mg(2+)</name>
        <dbReference type="ChEBI" id="CHEBI:18420"/>
        <note>shared with alpha subunit</note>
    </ligand>
</feature>
<dbReference type="InterPro" id="IPR004532">
    <property type="entry name" value="Phe-tRNA-ligase_IIc_bsu_bact"/>
</dbReference>
<evidence type="ECO:0000256" key="6">
    <source>
        <dbReference type="ARBA" id="ARBA00022598"/>
    </source>
</evidence>
<dbReference type="EMBL" id="LCJB01000033">
    <property type="protein sequence ID" value="KKT70211.1"/>
    <property type="molecule type" value="Genomic_DNA"/>
</dbReference>
<comment type="subcellular location">
    <subcellularLocation>
        <location evidence="1 15">Cytoplasm</location>
    </subcellularLocation>
</comment>
<dbReference type="Pfam" id="PF01588">
    <property type="entry name" value="tRNA_bind"/>
    <property type="match status" value="1"/>
</dbReference>
<dbReference type="Proteomes" id="UP000034154">
    <property type="component" value="Unassembled WGS sequence"/>
</dbReference>
<keyword evidence="12 15" id="KW-0648">Protein biosynthesis</keyword>
<name>A0A0G1JF13_9BACT</name>
<dbReference type="InterPro" id="IPR045864">
    <property type="entry name" value="aa-tRNA-synth_II/BPL/LPL"/>
</dbReference>
<evidence type="ECO:0000256" key="14">
    <source>
        <dbReference type="ARBA" id="ARBA00049255"/>
    </source>
</evidence>
<keyword evidence="5 16" id="KW-0820">tRNA-binding</keyword>
<dbReference type="SUPFAM" id="SSF55681">
    <property type="entry name" value="Class II aaRS and biotin synthetases"/>
    <property type="match status" value="1"/>
</dbReference>
<accession>A0A0G1JF13</accession>
<feature type="domain" description="TRNA-binding" evidence="17">
    <location>
        <begin position="41"/>
        <end position="161"/>
    </location>
</feature>
<keyword evidence="10 15" id="KW-0460">Magnesium</keyword>
<dbReference type="PROSITE" id="PS51447">
    <property type="entry name" value="FDX_ACB"/>
    <property type="match status" value="1"/>
</dbReference>
<dbReference type="SUPFAM" id="SSF46955">
    <property type="entry name" value="Putative DNA-binding domain"/>
    <property type="match status" value="1"/>
</dbReference>
<evidence type="ECO:0000256" key="7">
    <source>
        <dbReference type="ARBA" id="ARBA00022723"/>
    </source>
</evidence>
<keyword evidence="7 15" id="KW-0479">Metal-binding</keyword>
<dbReference type="PROSITE" id="PS51483">
    <property type="entry name" value="B5"/>
    <property type="match status" value="1"/>
</dbReference>
<evidence type="ECO:0000256" key="10">
    <source>
        <dbReference type="ARBA" id="ARBA00022842"/>
    </source>
</evidence>
<dbReference type="SUPFAM" id="SSF54991">
    <property type="entry name" value="Anticodon-binding domain of PheRS"/>
    <property type="match status" value="1"/>
</dbReference>
<comment type="cofactor">
    <cofactor evidence="15">
        <name>Mg(2+)</name>
        <dbReference type="ChEBI" id="CHEBI:18420"/>
    </cofactor>
    <text evidence="15">Binds 2 magnesium ions per tetramer.</text>
</comment>